<feature type="transmembrane region" description="Helical" evidence="8">
    <location>
        <begin position="720"/>
        <end position="740"/>
    </location>
</feature>
<feature type="transmembrane region" description="Helical" evidence="8">
    <location>
        <begin position="53"/>
        <end position="71"/>
    </location>
</feature>
<evidence type="ECO:0000259" key="9">
    <source>
        <dbReference type="Pfam" id="PF02714"/>
    </source>
</evidence>
<dbReference type="EMBL" id="SKBQ01000008">
    <property type="protein sequence ID" value="TPX07451.1"/>
    <property type="molecule type" value="Genomic_DNA"/>
</dbReference>
<evidence type="ECO:0000256" key="2">
    <source>
        <dbReference type="ARBA" id="ARBA00007779"/>
    </source>
</evidence>
<comment type="caution">
    <text evidence="14">The sequence shown here is derived from an EMBL/GenBank/DDBJ whole genome shotgun (WGS) entry which is preliminary data.</text>
</comment>
<feature type="domain" description="CSC1/OSCA1-like cytosolic" evidence="12">
    <location>
        <begin position="202"/>
        <end position="519"/>
    </location>
</feature>
<name>A0A507ALU5_9PEZI</name>
<evidence type="ECO:0000256" key="3">
    <source>
        <dbReference type="ARBA" id="ARBA00022448"/>
    </source>
</evidence>
<dbReference type="RefSeq" id="XP_030989162.1">
    <property type="nucleotide sequence ID" value="XM_031136202.1"/>
</dbReference>
<evidence type="ECO:0000259" key="10">
    <source>
        <dbReference type="Pfam" id="PF12621"/>
    </source>
</evidence>
<protein>
    <submittedName>
        <fullName evidence="14">Uncharacterized protein</fullName>
    </submittedName>
</protein>
<feature type="region of interest" description="Disordered" evidence="7">
    <location>
        <begin position="286"/>
        <end position="373"/>
    </location>
</feature>
<dbReference type="Pfam" id="PF02714">
    <property type="entry name" value="RSN1_7TM"/>
    <property type="match status" value="1"/>
</dbReference>
<dbReference type="OrthoDB" id="1076608at2759"/>
<feature type="region of interest" description="Disordered" evidence="7">
    <location>
        <begin position="989"/>
        <end position="1014"/>
    </location>
</feature>
<feature type="transmembrane region" description="Helical" evidence="8">
    <location>
        <begin position="746"/>
        <end position="764"/>
    </location>
</feature>
<dbReference type="InterPro" id="IPR022257">
    <property type="entry name" value="PHM7_ext"/>
</dbReference>
<reference evidence="14 15" key="1">
    <citation type="submission" date="2019-06" db="EMBL/GenBank/DDBJ databases">
        <title>Draft genome sequence of the filamentous fungus Phialemoniopsis curvata isolated from diesel fuel.</title>
        <authorList>
            <person name="Varaljay V.A."/>
            <person name="Lyon W.J."/>
            <person name="Crouch A.L."/>
            <person name="Drake C.E."/>
            <person name="Hollomon J.M."/>
            <person name="Nadeau L.J."/>
            <person name="Nunn H.S."/>
            <person name="Stevenson B.S."/>
            <person name="Bojanowski C.L."/>
            <person name="Crookes-Goodson W.J."/>
        </authorList>
    </citation>
    <scope>NUCLEOTIDE SEQUENCE [LARGE SCALE GENOMIC DNA]</scope>
    <source>
        <strain evidence="14 15">D216</strain>
    </source>
</reference>
<dbReference type="InParanoid" id="A0A507ALU5"/>
<evidence type="ECO:0000256" key="4">
    <source>
        <dbReference type="ARBA" id="ARBA00022692"/>
    </source>
</evidence>
<evidence type="ECO:0000259" key="11">
    <source>
        <dbReference type="Pfam" id="PF13967"/>
    </source>
</evidence>
<dbReference type="InterPro" id="IPR045122">
    <property type="entry name" value="Csc1-like"/>
</dbReference>
<comment type="subcellular location">
    <subcellularLocation>
        <location evidence="1">Membrane</location>
        <topology evidence="1">Multi-pass membrane protein</topology>
    </subcellularLocation>
</comment>
<dbReference type="Pfam" id="PF12621">
    <property type="entry name" value="PHM7_ext"/>
    <property type="match status" value="1"/>
</dbReference>
<feature type="compositionally biased region" description="Polar residues" evidence="7">
    <location>
        <begin position="347"/>
        <end position="373"/>
    </location>
</feature>
<feature type="domain" description="CSC1/OSCA1-like N-terminal transmembrane" evidence="11">
    <location>
        <begin position="50"/>
        <end position="179"/>
    </location>
</feature>
<feature type="transmembrane region" description="Helical" evidence="8">
    <location>
        <begin position="578"/>
        <end position="603"/>
    </location>
</feature>
<feature type="transmembrane region" description="Helical" evidence="8">
    <location>
        <begin position="784"/>
        <end position="803"/>
    </location>
</feature>
<dbReference type="AlphaFoldDB" id="A0A507ALU5"/>
<gene>
    <name evidence="13" type="ORF">E0L32_002054</name>
    <name evidence="14" type="ORF">E0L32_002079</name>
</gene>
<evidence type="ECO:0000256" key="7">
    <source>
        <dbReference type="SAM" id="MobiDB-lite"/>
    </source>
</evidence>
<feature type="compositionally biased region" description="Polar residues" evidence="7">
    <location>
        <begin position="299"/>
        <end position="310"/>
    </location>
</feature>
<evidence type="ECO:0000313" key="15">
    <source>
        <dbReference type="Proteomes" id="UP000319257"/>
    </source>
</evidence>
<dbReference type="PANTHER" id="PTHR13018:SF53">
    <property type="entry name" value="DUF221 DOMAIN PROTEIN"/>
    <property type="match status" value="1"/>
</dbReference>
<evidence type="ECO:0000259" key="12">
    <source>
        <dbReference type="Pfam" id="PF14703"/>
    </source>
</evidence>
<feature type="domain" description="10TM putative phosphate transporter extracellular tail" evidence="10">
    <location>
        <begin position="1025"/>
        <end position="1084"/>
    </location>
</feature>
<dbReference type="InterPro" id="IPR003864">
    <property type="entry name" value="CSC1/OSCA1-like_7TM"/>
</dbReference>
<dbReference type="Proteomes" id="UP000319257">
    <property type="component" value="Unassembled WGS sequence"/>
</dbReference>
<feature type="transmembrane region" description="Helical" evidence="8">
    <location>
        <begin position="533"/>
        <end position="558"/>
    </location>
</feature>
<proteinExistence type="inferred from homology"/>
<evidence type="ECO:0000256" key="1">
    <source>
        <dbReference type="ARBA" id="ARBA00004141"/>
    </source>
</evidence>
<evidence type="ECO:0000313" key="13">
    <source>
        <dbReference type="EMBL" id="TPX07451.1"/>
    </source>
</evidence>
<comment type="similarity">
    <text evidence="2">Belongs to the CSC1 (TC 1.A.17) family.</text>
</comment>
<keyword evidence="6 8" id="KW-0472">Membrane</keyword>
<evidence type="ECO:0000256" key="5">
    <source>
        <dbReference type="ARBA" id="ARBA00022989"/>
    </source>
</evidence>
<feature type="transmembrane region" description="Helical" evidence="8">
    <location>
        <begin position="107"/>
        <end position="130"/>
    </location>
</feature>
<dbReference type="Pfam" id="PF13967">
    <property type="entry name" value="RSN1_TM"/>
    <property type="match status" value="1"/>
</dbReference>
<dbReference type="GeneID" id="41969501"/>
<feature type="transmembrane region" description="Helical" evidence="8">
    <location>
        <begin position="624"/>
        <end position="653"/>
    </location>
</feature>
<dbReference type="EMBL" id="SKBQ01000008">
    <property type="protein sequence ID" value="TPX07476.1"/>
    <property type="molecule type" value="Genomic_DNA"/>
</dbReference>
<feature type="transmembrane region" description="Helical" evidence="8">
    <location>
        <begin position="809"/>
        <end position="829"/>
    </location>
</feature>
<dbReference type="GO" id="GO:0005227">
    <property type="term" value="F:calcium-activated cation channel activity"/>
    <property type="evidence" value="ECO:0007669"/>
    <property type="project" value="InterPro"/>
</dbReference>
<feature type="region of interest" description="Disordered" evidence="7">
    <location>
        <begin position="13"/>
        <end position="40"/>
    </location>
</feature>
<dbReference type="FunCoup" id="A0A507ALU5">
    <property type="interactions" value="157"/>
</dbReference>
<keyword evidence="4 8" id="KW-0812">Transmembrane</keyword>
<sequence length="1104" mass="123319">MDWTPVELLELPNQSQDPRIGSGRENATGGTLSHASNNAGDGNSSSVESLGSTFVPVLVFAGVCLLIFFTLRRKCPRVYTVRTFLGAETPEIPDDFILKNCSLDGFFFLRFIRVLITISFVGCLMTWPILLPIHATGGRDLTGLDMLTIGNVESKNKSYAHVVVSWIFFGFILYTVSRETIFYINLRQAYFLSPRQAHRLSSRTVLFTCVPHRFLDERRIRKLFGDTVKDVFIPRNTKILSNLVEEREQTAIRLENAEIELIKKANWARNKYLAAHPEEAAAIAAAEQAAADAAREQTEPISSQSSTGSPADSGIGNDDEDNSERSAPPKKKGFLPGTKIRILPRSLTGSTSSADSQGDNQQQSKNPFASPLSPSFWTSRIKRASSSAPVEDSGAYEKYDEDEYKHPYGLSADLADLRGSVAAQYIKAEDRPHHRPIANFGRRVDTIRWCRRRIRELNVQIGKLRHKHRNGKGNPVNAVFIEFDDQAAAQAAYQLLSHHQPLHMSPRFIGIRPRDVVWPVLRMRWWERIMRRFGIMGLIAAAVIFWSIPSAFVGIVSKVSFLTSHVPFLKWIDQLPKVIVGVIEGLLPAVALSLWMAAVPFMLRFCARSSGVPSRPMVELFTQSAYFVFQVVQVFLVTTLTSAASAALTDILANPLSIKDMLSQNLPKASNFYLSYILVQCLAGGAQNLVHTFELIRHQVIGRFVDNPRKRWNTWIRLKPVHWGSIFPVFTNLGVIAISYSCIAPLILGFAGLGMCVTYIVYRYNLIYNLDSDLDTKGLVYPRALMHLLVGLYLAEICMIGLFALNSSFVPLVLMAMFTVFTALVHISLNEALGPLMYNLPRSLALEDEDLIGEWREDENATAPAATDDDGVTGGGGAADYYNMEEGFGMEDDEDGDGVVHGPSTSRGGMPEGAKGLMGSVTDWVKGAASKKFQEEADESGLSRISAKLSKWMTPDRNKKPNFMTRWLHPEIYEDFLFLREKYFAVPKEEDEKDAGGQAGGDGEEDNNESNDKANVVDEGLRKAMEEQHFRRRGYYPPEMWLPAPKIWVPRDPARVSRQEVGHSRGIVEATDRGIWINPKADRVVIGDLAQAPYEDPRLYTHLI</sequence>
<evidence type="ECO:0000313" key="14">
    <source>
        <dbReference type="EMBL" id="TPX07476.1"/>
    </source>
</evidence>
<keyword evidence="5 8" id="KW-1133">Transmembrane helix</keyword>
<accession>A0A507ALU5</accession>
<dbReference type="GO" id="GO:0005886">
    <property type="term" value="C:plasma membrane"/>
    <property type="evidence" value="ECO:0007669"/>
    <property type="project" value="TreeGrafter"/>
</dbReference>
<dbReference type="PANTHER" id="PTHR13018">
    <property type="entry name" value="PROBABLE MEMBRANE PROTEIN DUF221-RELATED"/>
    <property type="match status" value="1"/>
</dbReference>
<dbReference type="InterPro" id="IPR027815">
    <property type="entry name" value="CSC1/OSCA1-like_cyt"/>
</dbReference>
<keyword evidence="15" id="KW-1185">Reference proteome</keyword>
<keyword evidence="3" id="KW-0813">Transport</keyword>
<organism evidence="14 15">
    <name type="scientific">Thyridium curvatum</name>
    <dbReference type="NCBI Taxonomy" id="1093900"/>
    <lineage>
        <taxon>Eukaryota</taxon>
        <taxon>Fungi</taxon>
        <taxon>Dikarya</taxon>
        <taxon>Ascomycota</taxon>
        <taxon>Pezizomycotina</taxon>
        <taxon>Sordariomycetes</taxon>
        <taxon>Sordariomycetidae</taxon>
        <taxon>Thyridiales</taxon>
        <taxon>Thyridiaceae</taxon>
        <taxon>Thyridium</taxon>
    </lineage>
</organism>
<evidence type="ECO:0000256" key="6">
    <source>
        <dbReference type="ARBA" id="ARBA00023136"/>
    </source>
</evidence>
<feature type="transmembrane region" description="Helical" evidence="8">
    <location>
        <begin position="158"/>
        <end position="177"/>
    </location>
</feature>
<dbReference type="Pfam" id="PF14703">
    <property type="entry name" value="PHM7_cyt"/>
    <property type="match status" value="1"/>
</dbReference>
<dbReference type="InterPro" id="IPR032880">
    <property type="entry name" value="CSC1/OSCA1-like_N"/>
</dbReference>
<evidence type="ECO:0000256" key="8">
    <source>
        <dbReference type="SAM" id="Phobius"/>
    </source>
</evidence>
<feature type="region of interest" description="Disordered" evidence="7">
    <location>
        <begin position="857"/>
        <end position="876"/>
    </location>
</feature>
<feature type="domain" description="CSC1/OSCA1-like 7TM region" evidence="9">
    <location>
        <begin position="531"/>
        <end position="803"/>
    </location>
</feature>